<evidence type="ECO:0000313" key="1">
    <source>
        <dbReference type="EMBL" id="KAJ4436091.1"/>
    </source>
</evidence>
<gene>
    <name evidence="1" type="ORF">ANN_18718</name>
</gene>
<accession>A0ABQ8SPJ1</accession>
<reference evidence="1 2" key="1">
    <citation type="journal article" date="2022" name="Allergy">
        <title>Genome assembly and annotation of Periplaneta americana reveal a comprehensive cockroach allergen profile.</title>
        <authorList>
            <person name="Wang L."/>
            <person name="Xiong Q."/>
            <person name="Saelim N."/>
            <person name="Wang L."/>
            <person name="Nong W."/>
            <person name="Wan A.T."/>
            <person name="Shi M."/>
            <person name="Liu X."/>
            <person name="Cao Q."/>
            <person name="Hui J.H.L."/>
            <person name="Sookrung N."/>
            <person name="Leung T.F."/>
            <person name="Tungtrongchitr A."/>
            <person name="Tsui S.K.W."/>
        </authorList>
    </citation>
    <scope>NUCLEOTIDE SEQUENCE [LARGE SCALE GENOMIC DNA]</scope>
    <source>
        <strain evidence="1">PWHHKU_190912</strain>
    </source>
</reference>
<keyword evidence="2" id="KW-1185">Reference proteome</keyword>
<organism evidence="1 2">
    <name type="scientific">Periplaneta americana</name>
    <name type="common">American cockroach</name>
    <name type="synonym">Blatta americana</name>
    <dbReference type="NCBI Taxonomy" id="6978"/>
    <lineage>
        <taxon>Eukaryota</taxon>
        <taxon>Metazoa</taxon>
        <taxon>Ecdysozoa</taxon>
        <taxon>Arthropoda</taxon>
        <taxon>Hexapoda</taxon>
        <taxon>Insecta</taxon>
        <taxon>Pterygota</taxon>
        <taxon>Neoptera</taxon>
        <taxon>Polyneoptera</taxon>
        <taxon>Dictyoptera</taxon>
        <taxon>Blattodea</taxon>
        <taxon>Blattoidea</taxon>
        <taxon>Blattidae</taxon>
        <taxon>Blattinae</taxon>
        <taxon>Periplaneta</taxon>
    </lineage>
</organism>
<dbReference type="InterPro" id="IPR007245">
    <property type="entry name" value="PIG-T"/>
</dbReference>
<name>A0ABQ8SPJ1_PERAM</name>
<comment type="caution">
    <text evidence="1">The sequence shown here is derived from an EMBL/GenBank/DDBJ whole genome shotgun (WGS) entry which is preliminary data.</text>
</comment>
<protein>
    <submittedName>
        <fullName evidence="1">Uncharacterized protein</fullName>
    </submittedName>
</protein>
<dbReference type="Pfam" id="PF04113">
    <property type="entry name" value="Gpi16"/>
    <property type="match status" value="1"/>
</dbReference>
<dbReference type="EMBL" id="JAJSOF020000023">
    <property type="protein sequence ID" value="KAJ4436091.1"/>
    <property type="molecule type" value="Genomic_DNA"/>
</dbReference>
<dbReference type="PANTHER" id="PTHR12959:SF11">
    <property type="entry name" value="GPI TRANSAMIDASE COMPONENT PIG-T"/>
    <property type="match status" value="1"/>
</dbReference>
<proteinExistence type="predicted"/>
<dbReference type="PANTHER" id="PTHR12959">
    <property type="entry name" value="GPI TRANSAMIDASE COMPONENT PIG-T-RELATED"/>
    <property type="match status" value="1"/>
</dbReference>
<sequence>MQRWKGFQPNKCLKTSLRNRLTTMANAVLTVRAGLQTSQQVLSRLRISDRRLAKIVQHCHLFPRALGEIIARYNVQELHISLTEGLWRHETWGILFMMLLQELNFWTWFKEGTEKKGLSTLLNAGYIHNTNYHSSDSYAPNMQEYKLLPDVNGARQTVSLVYDMVILGTGNQDWSIKKLFGIGLSGACPLATMSNTGASFQLNPIPPAVITSIRGGYESKFAVYDIKALDIEGMFNIAAFYSSPRVYGVNLPPVLHANRYIVVLKRYIPGKAQPVPLFGSCAGLPPRSMTEISIDLIMYSQVAGIS</sequence>
<evidence type="ECO:0000313" key="2">
    <source>
        <dbReference type="Proteomes" id="UP001148838"/>
    </source>
</evidence>
<dbReference type="Proteomes" id="UP001148838">
    <property type="component" value="Unassembled WGS sequence"/>
</dbReference>